<dbReference type="GO" id="GO:0006355">
    <property type="term" value="P:regulation of DNA-templated transcription"/>
    <property type="evidence" value="ECO:0007669"/>
    <property type="project" value="InterPro"/>
</dbReference>
<keyword evidence="3" id="KW-0902">Two-component regulatory system</keyword>
<evidence type="ECO:0000313" key="12">
    <source>
        <dbReference type="Proteomes" id="UP000677918"/>
    </source>
</evidence>
<keyword evidence="6" id="KW-0804">Transcription</keyword>
<dbReference type="SMART" id="SM00448">
    <property type="entry name" value="REC"/>
    <property type="match status" value="1"/>
</dbReference>
<evidence type="ECO:0000256" key="7">
    <source>
        <dbReference type="PROSITE-ProRule" id="PRU00169"/>
    </source>
</evidence>
<dbReference type="InterPro" id="IPR001867">
    <property type="entry name" value="OmpR/PhoB-type_DNA-bd"/>
</dbReference>
<evidence type="ECO:0000256" key="4">
    <source>
        <dbReference type="ARBA" id="ARBA00023015"/>
    </source>
</evidence>
<dbReference type="InterPro" id="IPR036388">
    <property type="entry name" value="WH-like_DNA-bd_sf"/>
</dbReference>
<evidence type="ECO:0000259" key="10">
    <source>
        <dbReference type="PROSITE" id="PS51755"/>
    </source>
</evidence>
<dbReference type="RefSeq" id="WP_213412388.1">
    <property type="nucleotide sequence ID" value="NZ_BOVK01000031.1"/>
</dbReference>
<feature type="DNA-binding region" description="OmpR/PhoB-type" evidence="8">
    <location>
        <begin position="128"/>
        <end position="226"/>
    </location>
</feature>
<dbReference type="FunFam" id="3.40.50.2300:FF:000001">
    <property type="entry name" value="DNA-binding response regulator PhoB"/>
    <property type="match status" value="1"/>
</dbReference>
<evidence type="ECO:0000256" key="2">
    <source>
        <dbReference type="ARBA" id="ARBA00022553"/>
    </source>
</evidence>
<dbReference type="Pfam" id="PF00072">
    <property type="entry name" value="Response_reg"/>
    <property type="match status" value="1"/>
</dbReference>
<evidence type="ECO:0000256" key="3">
    <source>
        <dbReference type="ARBA" id="ARBA00023012"/>
    </source>
</evidence>
<comment type="subcellular location">
    <subcellularLocation>
        <location evidence="1">Cytoplasm</location>
    </subcellularLocation>
</comment>
<evidence type="ECO:0000256" key="5">
    <source>
        <dbReference type="ARBA" id="ARBA00023125"/>
    </source>
</evidence>
<keyword evidence="2 7" id="KW-0597">Phosphoprotein</keyword>
<keyword evidence="12" id="KW-1185">Reference proteome</keyword>
<evidence type="ECO:0000256" key="8">
    <source>
        <dbReference type="PROSITE-ProRule" id="PRU01091"/>
    </source>
</evidence>
<dbReference type="InterPro" id="IPR001789">
    <property type="entry name" value="Sig_transdc_resp-reg_receiver"/>
</dbReference>
<name>A0A8J4M300_9BACL</name>
<dbReference type="PANTHER" id="PTHR48111">
    <property type="entry name" value="REGULATOR OF RPOS"/>
    <property type="match status" value="1"/>
</dbReference>
<dbReference type="GO" id="GO:0000156">
    <property type="term" value="F:phosphorelay response regulator activity"/>
    <property type="evidence" value="ECO:0007669"/>
    <property type="project" value="TreeGrafter"/>
</dbReference>
<reference evidence="11" key="1">
    <citation type="submission" date="2021-04" db="EMBL/GenBank/DDBJ databases">
        <title>Draft genome sequence of Xylanibacillus composti strain K13.</title>
        <authorList>
            <person name="Uke A."/>
            <person name="Chhe C."/>
            <person name="Baramee S."/>
            <person name="Kosugi A."/>
        </authorList>
    </citation>
    <scope>NUCLEOTIDE SEQUENCE</scope>
    <source>
        <strain evidence="11">K13</strain>
    </source>
</reference>
<dbReference type="GO" id="GO:0000976">
    <property type="term" value="F:transcription cis-regulatory region binding"/>
    <property type="evidence" value="ECO:0007669"/>
    <property type="project" value="TreeGrafter"/>
</dbReference>
<dbReference type="GO" id="GO:0005829">
    <property type="term" value="C:cytosol"/>
    <property type="evidence" value="ECO:0007669"/>
    <property type="project" value="TreeGrafter"/>
</dbReference>
<dbReference type="SMART" id="SM00862">
    <property type="entry name" value="Trans_reg_C"/>
    <property type="match status" value="1"/>
</dbReference>
<keyword evidence="4" id="KW-0805">Transcription regulation</keyword>
<dbReference type="PROSITE" id="PS51755">
    <property type="entry name" value="OMPR_PHOB"/>
    <property type="match status" value="1"/>
</dbReference>
<dbReference type="InterPro" id="IPR011006">
    <property type="entry name" value="CheY-like_superfamily"/>
</dbReference>
<dbReference type="FunFam" id="1.10.10.10:FF:000018">
    <property type="entry name" value="DNA-binding response regulator ResD"/>
    <property type="match status" value="1"/>
</dbReference>
<feature type="domain" description="Response regulatory" evidence="9">
    <location>
        <begin position="5"/>
        <end position="118"/>
    </location>
</feature>
<dbReference type="PROSITE" id="PS50110">
    <property type="entry name" value="RESPONSE_REGULATORY"/>
    <property type="match status" value="1"/>
</dbReference>
<dbReference type="GO" id="GO:0032993">
    <property type="term" value="C:protein-DNA complex"/>
    <property type="evidence" value="ECO:0007669"/>
    <property type="project" value="TreeGrafter"/>
</dbReference>
<dbReference type="SUPFAM" id="SSF46894">
    <property type="entry name" value="C-terminal effector domain of the bipartite response regulators"/>
    <property type="match status" value="1"/>
</dbReference>
<feature type="domain" description="OmpR/PhoB-type" evidence="10">
    <location>
        <begin position="128"/>
        <end position="226"/>
    </location>
</feature>
<sequence length="229" mass="26418">MKRIKLLTIDDDPYICEIIRLYAEKEGYEVLIAHDGMTGLALALDLEADLIVLDIMLPEIEGWEVCRRLKMDRNIPVIMLTGKGERYDKMTGFELGADDYVVKPFDSQELMARIKAVLRRSYPALCHDEVAAVSGLKLDLRRYAVETENAAFTLPPKEMELLYFLVSHANRVFTRQQLLDQVWGYDYEGDPRTVDVHIKRIRERLVQPDQPWSIQTIRGVGYKLEAGTR</sequence>
<protein>
    <submittedName>
        <fullName evidence="11">DNA-binding response regulator</fullName>
    </submittedName>
</protein>
<dbReference type="PANTHER" id="PTHR48111:SF40">
    <property type="entry name" value="PHOSPHATE REGULON TRANSCRIPTIONAL REGULATORY PROTEIN PHOB"/>
    <property type="match status" value="1"/>
</dbReference>
<comment type="caution">
    <text evidence="11">The sequence shown here is derived from an EMBL/GenBank/DDBJ whole genome shotgun (WGS) entry which is preliminary data.</text>
</comment>
<dbReference type="InterPro" id="IPR016032">
    <property type="entry name" value="Sig_transdc_resp-reg_C-effctor"/>
</dbReference>
<dbReference type="Gene3D" id="3.40.50.2300">
    <property type="match status" value="1"/>
</dbReference>
<evidence type="ECO:0000256" key="6">
    <source>
        <dbReference type="ARBA" id="ARBA00023163"/>
    </source>
</evidence>
<keyword evidence="5 8" id="KW-0238">DNA-binding</keyword>
<dbReference type="Gene3D" id="6.10.250.690">
    <property type="match status" value="1"/>
</dbReference>
<dbReference type="Proteomes" id="UP000677918">
    <property type="component" value="Unassembled WGS sequence"/>
</dbReference>
<evidence type="ECO:0000256" key="1">
    <source>
        <dbReference type="ARBA" id="ARBA00004496"/>
    </source>
</evidence>
<evidence type="ECO:0000313" key="11">
    <source>
        <dbReference type="EMBL" id="GIQ69590.1"/>
    </source>
</evidence>
<organism evidence="11 12">
    <name type="scientific">Xylanibacillus composti</name>
    <dbReference type="NCBI Taxonomy" id="1572762"/>
    <lineage>
        <taxon>Bacteria</taxon>
        <taxon>Bacillati</taxon>
        <taxon>Bacillota</taxon>
        <taxon>Bacilli</taxon>
        <taxon>Bacillales</taxon>
        <taxon>Paenibacillaceae</taxon>
        <taxon>Xylanibacillus</taxon>
    </lineage>
</organism>
<feature type="modified residue" description="4-aspartylphosphate" evidence="7">
    <location>
        <position position="54"/>
    </location>
</feature>
<dbReference type="InterPro" id="IPR039420">
    <property type="entry name" value="WalR-like"/>
</dbReference>
<dbReference type="SUPFAM" id="SSF52172">
    <property type="entry name" value="CheY-like"/>
    <property type="match status" value="1"/>
</dbReference>
<dbReference type="CDD" id="cd00383">
    <property type="entry name" value="trans_reg_C"/>
    <property type="match status" value="1"/>
</dbReference>
<dbReference type="EMBL" id="BOVK01000031">
    <property type="protein sequence ID" value="GIQ69590.1"/>
    <property type="molecule type" value="Genomic_DNA"/>
</dbReference>
<dbReference type="Gene3D" id="1.10.10.10">
    <property type="entry name" value="Winged helix-like DNA-binding domain superfamily/Winged helix DNA-binding domain"/>
    <property type="match status" value="1"/>
</dbReference>
<dbReference type="Pfam" id="PF00486">
    <property type="entry name" value="Trans_reg_C"/>
    <property type="match status" value="1"/>
</dbReference>
<dbReference type="AlphaFoldDB" id="A0A8J4M300"/>
<proteinExistence type="predicted"/>
<gene>
    <name evidence="11" type="ORF">XYCOK13_24140</name>
</gene>
<accession>A0A8J4M300</accession>
<evidence type="ECO:0000259" key="9">
    <source>
        <dbReference type="PROSITE" id="PS50110"/>
    </source>
</evidence>